<sequence>MNERSGQSRREWSAASSHPVRACLSGEDLDWLGGKSVCVALDLHTTVRADDPGAGEPEGDGIPVEPWATQVWTYLRERVPGMAAEPPGVVASTRAPSASGLSSSTALILGLFEIFAGSSPACAGIPLSILVQWAYEFEFTIFNGGGMDHVSITRGGATLFQGRSRGLPVLAEQMAFPAEWALLVVDSGMSKNTQDHVRSVRRQEAAGDPALARYMRVANDASEAVWSAIRSRELVALGEGMELAHTAMRDHQGMSTPFLEQLRDIAWATAWVRLKLSGAGGGGALVAVCARADAASVSDALRSRYGAVFPGVRVHLVDAVAPRDEW</sequence>
<dbReference type="InterPro" id="IPR036554">
    <property type="entry name" value="GHMP_kinase_C_sf"/>
</dbReference>
<evidence type="ECO:0000256" key="4">
    <source>
        <dbReference type="ARBA" id="ARBA00022842"/>
    </source>
</evidence>
<dbReference type="Gene3D" id="3.30.230.10">
    <property type="match status" value="1"/>
</dbReference>
<gene>
    <name evidence="6" type="ORF">BJ970_007136</name>
</gene>
<dbReference type="PANTHER" id="PTHR43290">
    <property type="entry name" value="MEVALONATE KINASE"/>
    <property type="match status" value="1"/>
</dbReference>
<organism evidence="6 7">
    <name type="scientific">Saccharopolyspora phatthalungensis</name>
    <dbReference type="NCBI Taxonomy" id="664693"/>
    <lineage>
        <taxon>Bacteria</taxon>
        <taxon>Bacillati</taxon>
        <taxon>Actinomycetota</taxon>
        <taxon>Actinomycetes</taxon>
        <taxon>Pseudonocardiales</taxon>
        <taxon>Pseudonocardiaceae</taxon>
        <taxon>Saccharopolyspora</taxon>
    </lineage>
</organism>
<dbReference type="RefSeq" id="WP_184731974.1">
    <property type="nucleotide sequence ID" value="NZ_JACHIW010000002.1"/>
</dbReference>
<dbReference type="SUPFAM" id="SSF54211">
    <property type="entry name" value="Ribosomal protein S5 domain 2-like"/>
    <property type="match status" value="1"/>
</dbReference>
<dbReference type="SUPFAM" id="SSF55060">
    <property type="entry name" value="GHMP Kinase, C-terminal domain"/>
    <property type="match status" value="1"/>
</dbReference>
<dbReference type="AlphaFoldDB" id="A0A840QHA5"/>
<protein>
    <submittedName>
        <fullName evidence="6">Galactokinase</fullName>
        <ecNumber evidence="6">2.7.1.6</ecNumber>
    </submittedName>
</protein>
<evidence type="ECO:0000259" key="5">
    <source>
        <dbReference type="Pfam" id="PF08544"/>
    </source>
</evidence>
<evidence type="ECO:0000256" key="1">
    <source>
        <dbReference type="ARBA" id="ARBA00022490"/>
    </source>
</evidence>
<proteinExistence type="predicted"/>
<comment type="caution">
    <text evidence="6">The sequence shown here is derived from an EMBL/GenBank/DDBJ whole genome shotgun (WGS) entry which is preliminary data.</text>
</comment>
<evidence type="ECO:0000256" key="3">
    <source>
        <dbReference type="ARBA" id="ARBA00022777"/>
    </source>
</evidence>
<dbReference type="GO" id="GO:0005524">
    <property type="term" value="F:ATP binding"/>
    <property type="evidence" value="ECO:0007669"/>
    <property type="project" value="InterPro"/>
</dbReference>
<name>A0A840QHA5_9PSEU</name>
<evidence type="ECO:0000256" key="2">
    <source>
        <dbReference type="ARBA" id="ARBA00022679"/>
    </source>
</evidence>
<dbReference type="InterPro" id="IPR013750">
    <property type="entry name" value="GHMP_kinase_C_dom"/>
</dbReference>
<keyword evidence="3 6" id="KW-0418">Kinase</keyword>
<dbReference type="GO" id="GO:0004335">
    <property type="term" value="F:galactokinase activity"/>
    <property type="evidence" value="ECO:0007669"/>
    <property type="project" value="UniProtKB-EC"/>
</dbReference>
<accession>A0A840QHA5</accession>
<feature type="domain" description="GHMP kinase C-terminal" evidence="5">
    <location>
        <begin position="228"/>
        <end position="305"/>
    </location>
</feature>
<dbReference type="PRINTS" id="PR00959">
    <property type="entry name" value="MEVGALKINASE"/>
</dbReference>
<dbReference type="GO" id="GO:0019287">
    <property type="term" value="P:isopentenyl diphosphate biosynthetic process, mevalonate pathway"/>
    <property type="evidence" value="ECO:0007669"/>
    <property type="project" value="TreeGrafter"/>
</dbReference>
<dbReference type="Gene3D" id="3.30.70.890">
    <property type="entry name" value="GHMP kinase, C-terminal domain"/>
    <property type="match status" value="1"/>
</dbReference>
<keyword evidence="2 6" id="KW-0808">Transferase</keyword>
<dbReference type="GO" id="GO:0004496">
    <property type="term" value="F:mevalonate kinase activity"/>
    <property type="evidence" value="ECO:0007669"/>
    <property type="project" value="InterPro"/>
</dbReference>
<dbReference type="Pfam" id="PF08544">
    <property type="entry name" value="GHMP_kinases_C"/>
    <property type="match status" value="1"/>
</dbReference>
<dbReference type="EMBL" id="JACHIW010000002">
    <property type="protein sequence ID" value="MBB5159537.1"/>
    <property type="molecule type" value="Genomic_DNA"/>
</dbReference>
<keyword evidence="4" id="KW-0460">Magnesium</keyword>
<dbReference type="PANTHER" id="PTHR43290:SF2">
    <property type="entry name" value="MEVALONATE KINASE"/>
    <property type="match status" value="1"/>
</dbReference>
<keyword evidence="7" id="KW-1185">Reference proteome</keyword>
<dbReference type="InterPro" id="IPR014721">
    <property type="entry name" value="Ribsml_uS5_D2-typ_fold_subgr"/>
</dbReference>
<dbReference type="GO" id="GO:0005829">
    <property type="term" value="C:cytosol"/>
    <property type="evidence" value="ECO:0007669"/>
    <property type="project" value="TreeGrafter"/>
</dbReference>
<dbReference type="InterPro" id="IPR006205">
    <property type="entry name" value="Mev_gal_kin"/>
</dbReference>
<reference evidence="6 7" key="1">
    <citation type="submission" date="2020-08" db="EMBL/GenBank/DDBJ databases">
        <title>Sequencing the genomes of 1000 actinobacteria strains.</title>
        <authorList>
            <person name="Klenk H.-P."/>
        </authorList>
    </citation>
    <scope>NUCLEOTIDE SEQUENCE [LARGE SCALE GENOMIC DNA]</scope>
    <source>
        <strain evidence="6 7">DSM 45584</strain>
    </source>
</reference>
<keyword evidence="1" id="KW-0963">Cytoplasm</keyword>
<dbReference type="InterPro" id="IPR020568">
    <property type="entry name" value="Ribosomal_Su5_D2-typ_SF"/>
</dbReference>
<dbReference type="Proteomes" id="UP000584374">
    <property type="component" value="Unassembled WGS sequence"/>
</dbReference>
<evidence type="ECO:0000313" key="7">
    <source>
        <dbReference type="Proteomes" id="UP000584374"/>
    </source>
</evidence>
<evidence type="ECO:0000313" key="6">
    <source>
        <dbReference type="EMBL" id="MBB5159537.1"/>
    </source>
</evidence>
<dbReference type="EC" id="2.7.1.6" evidence="6"/>